<evidence type="ECO:0000256" key="3">
    <source>
        <dbReference type="RuleBase" id="RU367140"/>
    </source>
</evidence>
<dbReference type="GO" id="GO:0000398">
    <property type="term" value="P:mRNA splicing, via spliceosome"/>
    <property type="evidence" value="ECO:0007669"/>
    <property type="project" value="InterPro"/>
</dbReference>
<feature type="compositionally biased region" description="Basic and acidic residues" evidence="4">
    <location>
        <begin position="308"/>
        <end position="370"/>
    </location>
</feature>
<feature type="region of interest" description="Disordered" evidence="4">
    <location>
        <begin position="308"/>
        <end position="388"/>
    </location>
</feature>
<organism evidence="6 7">
    <name type="scientific">Rozella allomycis (strain CSF55)</name>
    <dbReference type="NCBI Taxonomy" id="988480"/>
    <lineage>
        <taxon>Eukaryota</taxon>
        <taxon>Fungi</taxon>
        <taxon>Fungi incertae sedis</taxon>
        <taxon>Cryptomycota</taxon>
        <taxon>Cryptomycota incertae sedis</taxon>
        <taxon>Rozella</taxon>
    </lineage>
</organism>
<keyword evidence="3" id="KW-0747">Spliceosome</keyword>
<accession>A0A075AVU9</accession>
<keyword evidence="3" id="KW-0508">mRNA splicing</keyword>
<evidence type="ECO:0000256" key="1">
    <source>
        <dbReference type="ARBA" id="ARBA00010197"/>
    </source>
</evidence>
<evidence type="ECO:0000256" key="2">
    <source>
        <dbReference type="ARBA" id="ARBA00022160"/>
    </source>
</evidence>
<keyword evidence="3" id="KW-0507">mRNA processing</keyword>
<dbReference type="OrthoDB" id="666364at2759"/>
<dbReference type="Pfam" id="PF02731">
    <property type="entry name" value="SKIP_SNW"/>
    <property type="match status" value="1"/>
</dbReference>
<evidence type="ECO:0000313" key="7">
    <source>
        <dbReference type="Proteomes" id="UP000030755"/>
    </source>
</evidence>
<protein>
    <recommendedName>
        <fullName evidence="2 3">Pre-mRNA-processing protein 45</fullName>
    </recommendedName>
</protein>
<gene>
    <name evidence="6" type="ORF">O9G_004889</name>
</gene>
<dbReference type="Proteomes" id="UP000030755">
    <property type="component" value="Unassembled WGS sequence"/>
</dbReference>
<feature type="domain" description="SKI-interacting protein SKIP SNW" evidence="5">
    <location>
        <begin position="174"/>
        <end position="331"/>
    </location>
</feature>
<name>A0A075AVU9_ROZAC</name>
<comment type="subunit">
    <text evidence="3">Associated with the spliceosome.</text>
</comment>
<proteinExistence type="inferred from homology"/>
<dbReference type="EMBL" id="KE561106">
    <property type="protein sequence ID" value="EPZ32842.1"/>
    <property type="molecule type" value="Genomic_DNA"/>
</dbReference>
<comment type="subcellular location">
    <subcellularLocation>
        <location evidence="3">Nucleus</location>
    </subcellularLocation>
</comment>
<dbReference type="AlphaFoldDB" id="A0A075AVU9"/>
<dbReference type="HOGENOM" id="CLU_006601_2_0_1"/>
<dbReference type="GO" id="GO:0005681">
    <property type="term" value="C:spliceosomal complex"/>
    <property type="evidence" value="ECO:0007669"/>
    <property type="project" value="UniProtKB-UniRule"/>
</dbReference>
<dbReference type="STRING" id="988480.A0A075AVU9"/>
<dbReference type="InterPro" id="IPR004015">
    <property type="entry name" value="SKI-int_prot_SKIP_SNW-dom"/>
</dbReference>
<keyword evidence="7" id="KW-1185">Reference proteome</keyword>
<reference evidence="6 7" key="1">
    <citation type="journal article" date="2013" name="Curr. Biol.">
        <title>Shared signatures of parasitism and phylogenomics unite Cryptomycota and microsporidia.</title>
        <authorList>
            <person name="James T.Y."/>
            <person name="Pelin A."/>
            <person name="Bonen L."/>
            <person name="Ahrendt S."/>
            <person name="Sain D."/>
            <person name="Corradi N."/>
            <person name="Stajich J.E."/>
        </authorList>
    </citation>
    <scope>NUCLEOTIDE SEQUENCE [LARGE SCALE GENOMIC DNA]</scope>
    <source>
        <strain evidence="6 7">CSF55</strain>
    </source>
</reference>
<evidence type="ECO:0000259" key="5">
    <source>
        <dbReference type="Pfam" id="PF02731"/>
    </source>
</evidence>
<sequence>MASLTSLLPKPKNTFRESTYKKSNFVQNTSVAVTVKGPPPYRKRLGFAPRTPADFGDGGAFPEIHVSQFPLNMGLKETEKNSTLPLKVDANGKLDYSALVKYGQDKDRKVQTSFRDAMPTDLTARDQFEKPSQEEIDEVTEKTKMALQKIIDEKVANSQPKHVIAKKETEAPKFYKYTPTEQFNNPNAPKERVVRIVQLQADPLEPPMAKYRRMPRPPPSPPAPVLHSPTRKVTVQEQNAWKIPPCVSNWKNPRGYTIPLDKRLAADGRGLQEVVINDNFAKLSESLYIADRQARDEIEQRAALERKLAESQKREKEEKLRLLAQQAREERSGIGRREEEESDDERRHDSSYKEREEIRRIRQKERERELKSKRRGKDSDRDVSEKVALGVAKPTYSVEQSFDSRLFNQSEGLNSGFKDEEAYDLYDKPLFKGSSANLIYRPKKSNVDDEIAGTSAAVDALLDTARFKPQKGFAGTEEAKPYEGPVQFEKDEEQDDPFGLNEFLTEAKKGKRALDSIGSKGLMTVGGYAGSKEEISASSGRKIEFQSAKKTRQQ</sequence>
<keyword evidence="3" id="KW-0539">Nucleus</keyword>
<comment type="similarity">
    <text evidence="1 3">Belongs to the SNW family.</text>
</comment>
<comment type="function">
    <text evidence="3">Involved in pre-mRNA splicing.</text>
</comment>
<dbReference type="InterPro" id="IPR017862">
    <property type="entry name" value="SKI-int_prot_SKIP"/>
</dbReference>
<evidence type="ECO:0000313" key="6">
    <source>
        <dbReference type="EMBL" id="EPZ32842.1"/>
    </source>
</evidence>
<dbReference type="OMA" id="YGQRRGW"/>
<dbReference type="PANTHER" id="PTHR12096">
    <property type="entry name" value="NUCLEAR PROTEIN SKIP-RELATED"/>
    <property type="match status" value="1"/>
</dbReference>
<evidence type="ECO:0000256" key="4">
    <source>
        <dbReference type="SAM" id="MobiDB-lite"/>
    </source>
</evidence>